<sequence length="379" mass="42017">MPSDDLAPLTAFETHDSDDEASISVTKEHSADNLNATSDGDVALPNASAGVSALSDSLGHLRRELTTISSKVDWLESKITKRVSDDLKSSIPSLVFDALKGTLPVQQFMGEQASLFQVEVHQTLEEQLDTMIYKPIKKQFRTFNKLESNQFVILQTELSKGSLQDNSDRVSDLTEAIQNTNFLLNAAEVFKKANVEVEKWEKNNPKTPKDSEIPKPLEQKLFVEQFTDQLFSTTCSTFAPSPPREPTPPRDPSKGKGVATEEPMKELIPYIEEGGSDPNMLKMKSLVTLEGELSQEEFMAQLKEIVGEIDCNRLNTGSITISALTLDIDVRVSHIVALDLSSLTIVLTKAYSQIQIKTLQVVSELSRDSEKEESLDQNK</sequence>
<dbReference type="Proteomes" id="UP001151760">
    <property type="component" value="Unassembled WGS sequence"/>
</dbReference>
<evidence type="ECO:0000313" key="3">
    <source>
        <dbReference type="Proteomes" id="UP001151760"/>
    </source>
</evidence>
<keyword evidence="3" id="KW-1185">Reference proteome</keyword>
<feature type="region of interest" description="Disordered" evidence="1">
    <location>
        <begin position="1"/>
        <end position="34"/>
    </location>
</feature>
<protein>
    <submittedName>
        <fullName evidence="2">Uncharacterized protein</fullName>
    </submittedName>
</protein>
<reference evidence="2" key="2">
    <citation type="submission" date="2022-01" db="EMBL/GenBank/DDBJ databases">
        <authorList>
            <person name="Yamashiro T."/>
            <person name="Shiraishi A."/>
            <person name="Satake H."/>
            <person name="Nakayama K."/>
        </authorList>
    </citation>
    <scope>NUCLEOTIDE SEQUENCE</scope>
</reference>
<accession>A0ABQ4ZZB8</accession>
<comment type="caution">
    <text evidence="2">The sequence shown here is derived from an EMBL/GenBank/DDBJ whole genome shotgun (WGS) entry which is preliminary data.</text>
</comment>
<proteinExistence type="predicted"/>
<dbReference type="EMBL" id="BQNB010011826">
    <property type="protein sequence ID" value="GJS95659.1"/>
    <property type="molecule type" value="Genomic_DNA"/>
</dbReference>
<evidence type="ECO:0000256" key="1">
    <source>
        <dbReference type="SAM" id="MobiDB-lite"/>
    </source>
</evidence>
<name>A0ABQ4ZZB8_9ASTR</name>
<reference evidence="2" key="1">
    <citation type="journal article" date="2022" name="Int. J. Mol. Sci.">
        <title>Draft Genome of Tanacetum Coccineum: Genomic Comparison of Closely Related Tanacetum-Family Plants.</title>
        <authorList>
            <person name="Yamashiro T."/>
            <person name="Shiraishi A."/>
            <person name="Nakayama K."/>
            <person name="Satake H."/>
        </authorList>
    </citation>
    <scope>NUCLEOTIDE SEQUENCE</scope>
</reference>
<gene>
    <name evidence="2" type="ORF">Tco_0802627</name>
</gene>
<feature type="region of interest" description="Disordered" evidence="1">
    <location>
        <begin position="236"/>
        <end position="260"/>
    </location>
</feature>
<organism evidence="2 3">
    <name type="scientific">Tanacetum coccineum</name>
    <dbReference type="NCBI Taxonomy" id="301880"/>
    <lineage>
        <taxon>Eukaryota</taxon>
        <taxon>Viridiplantae</taxon>
        <taxon>Streptophyta</taxon>
        <taxon>Embryophyta</taxon>
        <taxon>Tracheophyta</taxon>
        <taxon>Spermatophyta</taxon>
        <taxon>Magnoliopsida</taxon>
        <taxon>eudicotyledons</taxon>
        <taxon>Gunneridae</taxon>
        <taxon>Pentapetalae</taxon>
        <taxon>asterids</taxon>
        <taxon>campanulids</taxon>
        <taxon>Asterales</taxon>
        <taxon>Asteraceae</taxon>
        <taxon>Asteroideae</taxon>
        <taxon>Anthemideae</taxon>
        <taxon>Anthemidinae</taxon>
        <taxon>Tanacetum</taxon>
    </lineage>
</organism>
<evidence type="ECO:0000313" key="2">
    <source>
        <dbReference type="EMBL" id="GJS95659.1"/>
    </source>
</evidence>